<protein>
    <recommendedName>
        <fullName evidence="2">Cell division protein ZapA</fullName>
    </recommendedName>
    <alternativeName>
        <fullName evidence="9">Z ring-associated protein ZapA</fullName>
    </alternativeName>
</protein>
<dbReference type="SUPFAM" id="SSF102829">
    <property type="entry name" value="Cell division protein ZapA-like"/>
    <property type="match status" value="1"/>
</dbReference>
<keyword evidence="3" id="KW-0963">Cytoplasm</keyword>
<dbReference type="InterPro" id="IPR053712">
    <property type="entry name" value="Bac_CellDiv_Activator"/>
</dbReference>
<evidence type="ECO:0000256" key="5">
    <source>
        <dbReference type="ARBA" id="ARBA00023210"/>
    </source>
</evidence>
<dbReference type="PANTHER" id="PTHR34981">
    <property type="entry name" value="CELL DIVISION PROTEIN ZAPA"/>
    <property type="match status" value="1"/>
</dbReference>
<evidence type="ECO:0000256" key="8">
    <source>
        <dbReference type="ARBA" id="ARBA00026068"/>
    </source>
</evidence>
<reference evidence="10 11" key="1">
    <citation type="submission" date="2017-07" db="EMBL/GenBank/DDBJ databases">
        <title>Isolation and whole genome analysis of endospore-forming bacteria from heroin.</title>
        <authorList>
            <person name="Kalinowski J."/>
            <person name="Ahrens B."/>
            <person name="Al-Dilaimi A."/>
            <person name="Winkler A."/>
            <person name="Wibberg D."/>
            <person name="Schleenbecker U."/>
            <person name="Ruckert C."/>
            <person name="Wolfel R."/>
            <person name="Grass G."/>
        </authorList>
    </citation>
    <scope>NUCLEOTIDE SEQUENCE [LARGE SCALE GENOMIC DNA]</scope>
    <source>
        <strain evidence="10 11">7539</strain>
    </source>
</reference>
<evidence type="ECO:0000256" key="4">
    <source>
        <dbReference type="ARBA" id="ARBA00022618"/>
    </source>
</evidence>
<dbReference type="SMR" id="A0A268P1X2"/>
<dbReference type="GO" id="GO:0000921">
    <property type="term" value="P:septin ring assembly"/>
    <property type="evidence" value="ECO:0007669"/>
    <property type="project" value="TreeGrafter"/>
</dbReference>
<name>A0A268P1X2_SHOCL</name>
<dbReference type="Gene3D" id="6.10.250.790">
    <property type="match status" value="1"/>
</dbReference>
<dbReference type="InterPro" id="IPR007838">
    <property type="entry name" value="Cell_div_ZapA-like"/>
</dbReference>
<evidence type="ECO:0000313" key="11">
    <source>
        <dbReference type="Proteomes" id="UP000216207"/>
    </source>
</evidence>
<keyword evidence="4 10" id="KW-0132">Cell division</keyword>
<evidence type="ECO:0000256" key="3">
    <source>
        <dbReference type="ARBA" id="ARBA00022490"/>
    </source>
</evidence>
<comment type="subcellular location">
    <subcellularLocation>
        <location evidence="1">Cytoplasm</location>
    </subcellularLocation>
</comment>
<dbReference type="OMA" id="KMHEFSE"/>
<gene>
    <name evidence="10" type="ORF">CHH72_07170</name>
</gene>
<dbReference type="AlphaFoldDB" id="A0A268P1X2"/>
<evidence type="ECO:0000256" key="7">
    <source>
        <dbReference type="ARBA" id="ARBA00024910"/>
    </source>
</evidence>
<evidence type="ECO:0000256" key="6">
    <source>
        <dbReference type="ARBA" id="ARBA00023306"/>
    </source>
</evidence>
<comment type="subunit">
    <text evidence="8">Homodimer. Interacts with FtsZ.</text>
</comment>
<dbReference type="GO" id="GO:0005829">
    <property type="term" value="C:cytosol"/>
    <property type="evidence" value="ECO:0007669"/>
    <property type="project" value="TreeGrafter"/>
</dbReference>
<keyword evidence="6" id="KW-0131">Cell cycle</keyword>
<proteinExistence type="predicted"/>
<keyword evidence="5" id="KW-0717">Septation</keyword>
<comment type="caution">
    <text evidence="10">The sequence shown here is derived from an EMBL/GenBank/DDBJ whole genome shotgun (WGS) entry which is preliminary data.</text>
</comment>
<dbReference type="PANTHER" id="PTHR34981:SF1">
    <property type="entry name" value="CELL DIVISION PROTEIN ZAPA"/>
    <property type="match status" value="1"/>
</dbReference>
<evidence type="ECO:0000256" key="1">
    <source>
        <dbReference type="ARBA" id="ARBA00004496"/>
    </source>
</evidence>
<accession>A0A268P1X2</accession>
<dbReference type="GO" id="GO:0043093">
    <property type="term" value="P:FtsZ-dependent cytokinesis"/>
    <property type="evidence" value="ECO:0007669"/>
    <property type="project" value="TreeGrafter"/>
</dbReference>
<organism evidence="10 11">
    <name type="scientific">Shouchella clausii</name>
    <name type="common">Alkalihalobacillus clausii</name>
    <dbReference type="NCBI Taxonomy" id="79880"/>
    <lineage>
        <taxon>Bacteria</taxon>
        <taxon>Bacillati</taxon>
        <taxon>Bacillota</taxon>
        <taxon>Bacilli</taxon>
        <taxon>Bacillales</taxon>
        <taxon>Bacillaceae</taxon>
        <taxon>Shouchella</taxon>
    </lineage>
</organism>
<dbReference type="InterPro" id="IPR036192">
    <property type="entry name" value="Cell_div_ZapA-like_sf"/>
</dbReference>
<dbReference type="EMBL" id="NPCC01000007">
    <property type="protein sequence ID" value="PAE89651.1"/>
    <property type="molecule type" value="Genomic_DNA"/>
</dbReference>
<dbReference type="GO" id="GO:0030428">
    <property type="term" value="C:cell septum"/>
    <property type="evidence" value="ECO:0007669"/>
    <property type="project" value="TreeGrafter"/>
</dbReference>
<sequence length="78" mass="9089">MEKNNNKKRATVRIQGQTYKVVSSEEPAHVKEVASYMNKKMEELKKRNPYLDSTKLAVLTALNIADEYLKLKRQYEGE</sequence>
<dbReference type="GO" id="GO:0000917">
    <property type="term" value="P:division septum assembly"/>
    <property type="evidence" value="ECO:0007669"/>
    <property type="project" value="UniProtKB-KW"/>
</dbReference>
<dbReference type="GO" id="GO:0032153">
    <property type="term" value="C:cell division site"/>
    <property type="evidence" value="ECO:0007669"/>
    <property type="project" value="TreeGrafter"/>
</dbReference>
<dbReference type="Proteomes" id="UP000216207">
    <property type="component" value="Unassembled WGS sequence"/>
</dbReference>
<dbReference type="RefSeq" id="WP_011247521.1">
    <property type="nucleotide sequence ID" value="NZ_BOQQ01000002.1"/>
</dbReference>
<dbReference type="NCBIfam" id="NF010724">
    <property type="entry name" value="PRK14126.1"/>
    <property type="match status" value="1"/>
</dbReference>
<dbReference type="Pfam" id="PF05164">
    <property type="entry name" value="ZapA"/>
    <property type="match status" value="1"/>
</dbReference>
<evidence type="ECO:0000313" key="10">
    <source>
        <dbReference type="EMBL" id="PAE89651.1"/>
    </source>
</evidence>
<evidence type="ECO:0000256" key="9">
    <source>
        <dbReference type="ARBA" id="ARBA00033158"/>
    </source>
</evidence>
<comment type="function">
    <text evidence="7">Activator of cell division through the inhibition of FtsZ GTPase activity, therefore promoting FtsZ assembly into bundles of protofilaments necessary for the formation of the division Z ring. It is recruited early at mid-cell but it is not essential for cell division.</text>
</comment>
<evidence type="ECO:0000256" key="2">
    <source>
        <dbReference type="ARBA" id="ARBA00015195"/>
    </source>
</evidence>